<dbReference type="AlphaFoldDB" id="A0A063Y3Z0"/>
<dbReference type="OrthoDB" id="8573350at2"/>
<dbReference type="PROSITE" id="PS50109">
    <property type="entry name" value="HIS_KIN"/>
    <property type="match status" value="1"/>
</dbReference>
<keyword evidence="5" id="KW-0418">Kinase</keyword>
<dbReference type="Pfam" id="PF08447">
    <property type="entry name" value="PAS_3"/>
    <property type="match status" value="1"/>
</dbReference>
<dbReference type="Pfam" id="PF00512">
    <property type="entry name" value="HisKA"/>
    <property type="match status" value="1"/>
</dbReference>
<evidence type="ECO:0000313" key="10">
    <source>
        <dbReference type="Proteomes" id="UP000027318"/>
    </source>
</evidence>
<dbReference type="GO" id="GO:0000155">
    <property type="term" value="F:phosphorelay sensor kinase activity"/>
    <property type="evidence" value="ECO:0007669"/>
    <property type="project" value="InterPro"/>
</dbReference>
<dbReference type="InterPro" id="IPR001610">
    <property type="entry name" value="PAC"/>
</dbReference>
<dbReference type="InterPro" id="IPR003594">
    <property type="entry name" value="HATPase_dom"/>
</dbReference>
<reference evidence="9 10" key="1">
    <citation type="journal article" date="2005" name="Int. J. Syst. Evol. Microbiol.">
        <title>Nitrincola lacisaponensis gen. nov., sp. nov., a novel alkaliphilic bacterium isolated from an alkaline, saline lake.</title>
        <authorList>
            <person name="Dimitriu P.A."/>
            <person name="Shukla S.K."/>
            <person name="Conradt J."/>
            <person name="Marquez M.C."/>
            <person name="Ventosa A."/>
            <person name="Maglia A."/>
            <person name="Peyton B.M."/>
            <person name="Pinkart H.C."/>
            <person name="Mormile M.R."/>
        </authorList>
    </citation>
    <scope>NUCLEOTIDE SEQUENCE [LARGE SCALE GENOMIC DNA]</scope>
    <source>
        <strain evidence="9 10">4CA</strain>
    </source>
</reference>
<dbReference type="Proteomes" id="UP000027318">
    <property type="component" value="Unassembled WGS sequence"/>
</dbReference>
<comment type="catalytic activity">
    <reaction evidence="1">
        <text>ATP + protein L-histidine = ADP + protein N-phospho-L-histidine.</text>
        <dbReference type="EC" id="2.7.13.3"/>
    </reaction>
</comment>
<dbReference type="PATRIC" id="fig|267850.7.peg.438"/>
<dbReference type="Pfam" id="PF02518">
    <property type="entry name" value="HATPase_c"/>
    <property type="match status" value="1"/>
</dbReference>
<dbReference type="InterPro" id="IPR005467">
    <property type="entry name" value="His_kinase_dom"/>
</dbReference>
<dbReference type="SUPFAM" id="SSF55781">
    <property type="entry name" value="GAF domain-like"/>
    <property type="match status" value="2"/>
</dbReference>
<feature type="domain" description="Histidine kinase" evidence="8">
    <location>
        <begin position="602"/>
        <end position="821"/>
    </location>
</feature>
<dbReference type="GO" id="GO:0005886">
    <property type="term" value="C:plasma membrane"/>
    <property type="evidence" value="ECO:0007669"/>
    <property type="project" value="UniProtKB-ARBA"/>
</dbReference>
<evidence type="ECO:0000256" key="3">
    <source>
        <dbReference type="ARBA" id="ARBA00022553"/>
    </source>
</evidence>
<dbReference type="PRINTS" id="PR00344">
    <property type="entry name" value="BCTRLSENSOR"/>
</dbReference>
<gene>
    <name evidence="9" type="ORF">ADINL_0445</name>
</gene>
<dbReference type="SMART" id="SM00065">
    <property type="entry name" value="GAF"/>
    <property type="match status" value="2"/>
</dbReference>
<evidence type="ECO:0000256" key="5">
    <source>
        <dbReference type="ARBA" id="ARBA00022777"/>
    </source>
</evidence>
<proteinExistence type="predicted"/>
<keyword evidence="3" id="KW-0597">Phosphoprotein</keyword>
<dbReference type="InterPro" id="IPR000014">
    <property type="entry name" value="PAS"/>
</dbReference>
<dbReference type="PANTHER" id="PTHR43711:SF31">
    <property type="entry name" value="HISTIDINE KINASE"/>
    <property type="match status" value="1"/>
</dbReference>
<dbReference type="PANTHER" id="PTHR43711">
    <property type="entry name" value="TWO-COMPONENT HISTIDINE KINASE"/>
    <property type="match status" value="1"/>
</dbReference>
<dbReference type="NCBIfam" id="TIGR00229">
    <property type="entry name" value="sensory_box"/>
    <property type="match status" value="1"/>
</dbReference>
<dbReference type="STRING" id="267850.ADINL_0445"/>
<dbReference type="InterPro" id="IPR036890">
    <property type="entry name" value="HATPase_C_sf"/>
</dbReference>
<dbReference type="InterPro" id="IPR036097">
    <property type="entry name" value="HisK_dim/P_sf"/>
</dbReference>
<dbReference type="Pfam" id="PF01590">
    <property type="entry name" value="GAF"/>
    <property type="match status" value="2"/>
</dbReference>
<evidence type="ECO:0000256" key="7">
    <source>
        <dbReference type="ARBA" id="ARBA00023136"/>
    </source>
</evidence>
<dbReference type="SMART" id="SM00086">
    <property type="entry name" value="PAC"/>
    <property type="match status" value="2"/>
</dbReference>
<dbReference type="SMART" id="SM00091">
    <property type="entry name" value="PAS"/>
    <property type="match status" value="2"/>
</dbReference>
<evidence type="ECO:0000256" key="1">
    <source>
        <dbReference type="ARBA" id="ARBA00000085"/>
    </source>
</evidence>
<dbReference type="EMBL" id="JMSZ01000013">
    <property type="protein sequence ID" value="KDE41013.1"/>
    <property type="molecule type" value="Genomic_DNA"/>
</dbReference>
<dbReference type="SMART" id="SM00387">
    <property type="entry name" value="HATPase_c"/>
    <property type="match status" value="1"/>
</dbReference>
<dbReference type="Gene3D" id="3.30.450.20">
    <property type="entry name" value="PAS domain"/>
    <property type="match status" value="2"/>
</dbReference>
<dbReference type="InterPro" id="IPR003018">
    <property type="entry name" value="GAF"/>
</dbReference>
<organism evidence="9 10">
    <name type="scientific">Nitrincola lacisaponensis</name>
    <dbReference type="NCBI Taxonomy" id="267850"/>
    <lineage>
        <taxon>Bacteria</taxon>
        <taxon>Pseudomonadati</taxon>
        <taxon>Pseudomonadota</taxon>
        <taxon>Gammaproteobacteria</taxon>
        <taxon>Oceanospirillales</taxon>
        <taxon>Oceanospirillaceae</taxon>
        <taxon>Nitrincola</taxon>
    </lineage>
</organism>
<protein>
    <recommendedName>
        <fullName evidence="2">histidine kinase</fullName>
        <ecNumber evidence="2">2.7.13.3</ecNumber>
    </recommendedName>
</protein>
<name>A0A063Y3Z0_9GAMM</name>
<evidence type="ECO:0000313" key="9">
    <source>
        <dbReference type="EMBL" id="KDE41013.1"/>
    </source>
</evidence>
<dbReference type="SUPFAM" id="SSF55874">
    <property type="entry name" value="ATPase domain of HSP90 chaperone/DNA topoisomerase II/histidine kinase"/>
    <property type="match status" value="1"/>
</dbReference>
<evidence type="ECO:0000256" key="6">
    <source>
        <dbReference type="ARBA" id="ARBA00023012"/>
    </source>
</evidence>
<dbReference type="SMART" id="SM00388">
    <property type="entry name" value="HisKA"/>
    <property type="match status" value="1"/>
</dbReference>
<dbReference type="CDD" id="cd00082">
    <property type="entry name" value="HisKA"/>
    <property type="match status" value="1"/>
</dbReference>
<dbReference type="SUPFAM" id="SSF47384">
    <property type="entry name" value="Homodimeric domain of signal transducing histidine kinase"/>
    <property type="match status" value="1"/>
</dbReference>
<evidence type="ECO:0000256" key="4">
    <source>
        <dbReference type="ARBA" id="ARBA00022679"/>
    </source>
</evidence>
<dbReference type="SUPFAM" id="SSF55785">
    <property type="entry name" value="PYP-like sensor domain (PAS domain)"/>
    <property type="match status" value="2"/>
</dbReference>
<dbReference type="Gene3D" id="1.10.287.130">
    <property type="match status" value="1"/>
</dbReference>
<dbReference type="InterPro" id="IPR013655">
    <property type="entry name" value="PAS_fold_3"/>
</dbReference>
<comment type="caution">
    <text evidence="9">The sequence shown here is derived from an EMBL/GenBank/DDBJ whole genome shotgun (WGS) entry which is preliminary data.</text>
</comment>
<dbReference type="Pfam" id="PF13426">
    <property type="entry name" value="PAS_9"/>
    <property type="match status" value="1"/>
</dbReference>
<evidence type="ECO:0000259" key="8">
    <source>
        <dbReference type="PROSITE" id="PS50109"/>
    </source>
</evidence>
<accession>A0A063Y3Z0</accession>
<dbReference type="FunFam" id="1.10.287.130:FF:000001">
    <property type="entry name" value="Two-component sensor histidine kinase"/>
    <property type="match status" value="1"/>
</dbReference>
<dbReference type="EC" id="2.7.13.3" evidence="2"/>
<dbReference type="Gene3D" id="3.30.565.10">
    <property type="entry name" value="Histidine kinase-like ATPase, C-terminal domain"/>
    <property type="match status" value="1"/>
</dbReference>
<dbReference type="CDD" id="cd00130">
    <property type="entry name" value="PAS"/>
    <property type="match status" value="2"/>
</dbReference>
<dbReference type="InterPro" id="IPR003661">
    <property type="entry name" value="HisK_dim/P_dom"/>
</dbReference>
<dbReference type="InterPro" id="IPR029016">
    <property type="entry name" value="GAF-like_dom_sf"/>
</dbReference>
<keyword evidence="4" id="KW-0808">Transferase</keyword>
<dbReference type="FunFam" id="3.30.565.10:FF:000006">
    <property type="entry name" value="Sensor histidine kinase WalK"/>
    <property type="match status" value="1"/>
</dbReference>
<keyword evidence="10" id="KW-1185">Reference proteome</keyword>
<keyword evidence="6" id="KW-0902">Two-component regulatory system</keyword>
<dbReference type="RefSeq" id="WP_036543500.1">
    <property type="nucleotide sequence ID" value="NZ_JMSZ01000013.1"/>
</dbReference>
<dbReference type="Gene3D" id="3.30.450.40">
    <property type="match status" value="2"/>
</dbReference>
<keyword evidence="7" id="KW-0472">Membrane</keyword>
<dbReference type="InterPro" id="IPR004358">
    <property type="entry name" value="Sig_transdc_His_kin-like_C"/>
</dbReference>
<sequence>MKIPEKPVNEIERQCALDDTGLIAKGVDERFDRITRLACSVFSVPIALVSIVDQDRQWFKSCQGLEVTETPRNISFCGHAILDTQPLIVSDTLKDFRFVDNPLVTGPPNIRFYAGVPIVTKAGFAIGTLCIIDVQPRFLTPEEVSVLVDLAATVETLVHQDEAMRQATELMRSQLDSSRDVLQLLNTIAFNSLDTLDRKFTHALQLARQFLKMDCAYLSQIEENTYTLRWLDKGIDVTLDHGQQFDLKSTWCQLIFSDALDLISRELFINNTHEHPYHLQLKESFYPAKAVVSVAIEAEGRCFGTLSFISCTTRVTPFSKSEEAFIRLLSRWFSNTLDSSMKNERLTKLMAQLPGTVFQFRRFPDGSFTFPFSSPQIESLYGITPEQAAEDASPAFARIHKDDIDNIRASIEHSAATLENWQATFRVSDQQENYRWISGQARPERLLDGSVLWHGYLQDIHEYESARRMLASSEARLRGLFDFSPIGIALNDFQTGVFLDGNEALLKPSGYSKEEFMALSYWDLTPEKYRPKEEQALVSLQTTGRYGPFEKEYIRKDGSCYPVRLQGILTEEMDGRQVIWSLIEDISDRHKLDRMKDQFIATVSHELRTPLTSIKGALSLLIGGAVGALPEKAMPLLSKAERNAQRLNELINDLLDMEKLVAGKMRMNLSVQPLGGLLDEAIDLMQSYSEQHRVSISKPESWPELSICVDGPRLIQVLTNLLSNAVKYSPENGCVEVSVTPSDQSIKISIRDHGPGVPAEFQHQLFKRFSQADSSDTRRVPGTGLGLAITQEIIHQLGGEVHYRKAQGGGSEFYILLQHEVNS</sequence>
<dbReference type="InterPro" id="IPR050736">
    <property type="entry name" value="Sensor_HK_Regulatory"/>
</dbReference>
<dbReference type="InterPro" id="IPR035965">
    <property type="entry name" value="PAS-like_dom_sf"/>
</dbReference>
<evidence type="ECO:0000256" key="2">
    <source>
        <dbReference type="ARBA" id="ARBA00012438"/>
    </source>
</evidence>